<dbReference type="GO" id="GO:0003700">
    <property type="term" value="F:DNA-binding transcription factor activity"/>
    <property type="evidence" value="ECO:0007669"/>
    <property type="project" value="InterPro"/>
</dbReference>
<dbReference type="OrthoDB" id="757982at2759"/>
<keyword evidence="3" id="KW-0238">DNA-binding</keyword>
<dbReference type="InterPro" id="IPR015300">
    <property type="entry name" value="DNA-bd_pseudobarrel_sf"/>
</dbReference>
<feature type="region of interest" description="Disordered" evidence="6">
    <location>
        <begin position="340"/>
        <end position="369"/>
    </location>
</feature>
<organism evidence="7 8">
    <name type="scientific">Anisodus acutangulus</name>
    <dbReference type="NCBI Taxonomy" id="402998"/>
    <lineage>
        <taxon>Eukaryota</taxon>
        <taxon>Viridiplantae</taxon>
        <taxon>Streptophyta</taxon>
        <taxon>Embryophyta</taxon>
        <taxon>Tracheophyta</taxon>
        <taxon>Spermatophyta</taxon>
        <taxon>Magnoliopsida</taxon>
        <taxon>eudicotyledons</taxon>
        <taxon>Gunneridae</taxon>
        <taxon>Pentapetalae</taxon>
        <taxon>asterids</taxon>
        <taxon>lamiids</taxon>
        <taxon>Solanales</taxon>
        <taxon>Solanaceae</taxon>
        <taxon>Solanoideae</taxon>
        <taxon>Hyoscyameae</taxon>
        <taxon>Anisodus</taxon>
    </lineage>
</organism>
<reference evidence="8" key="1">
    <citation type="journal article" date="2023" name="Proc. Natl. Acad. Sci. U.S.A.">
        <title>Genomic and structural basis for evolution of tropane alkaloid biosynthesis.</title>
        <authorList>
            <person name="Wanga Y.-J."/>
            <person name="Taina T."/>
            <person name="Yua J.-Y."/>
            <person name="Lia J."/>
            <person name="Xua B."/>
            <person name="Chenc J."/>
            <person name="D'Auriad J.C."/>
            <person name="Huanga J.-P."/>
            <person name="Huanga S.-X."/>
        </authorList>
    </citation>
    <scope>NUCLEOTIDE SEQUENCE [LARGE SCALE GENOMIC DNA]</scope>
    <source>
        <strain evidence="8">cv. KIB-2019</strain>
    </source>
</reference>
<protein>
    <recommendedName>
        <fullName evidence="9">TF-B3 domain-containing protein</fullName>
    </recommendedName>
</protein>
<dbReference type="PANTHER" id="PTHR31140">
    <property type="entry name" value="B3 DOMAIN-CONTAINING TRANSCRIPTION FACTOR ABI3"/>
    <property type="match status" value="1"/>
</dbReference>
<keyword evidence="4" id="KW-0804">Transcription</keyword>
<dbReference type="AlphaFoldDB" id="A0A9Q1L519"/>
<dbReference type="GO" id="GO:0005634">
    <property type="term" value="C:nucleus"/>
    <property type="evidence" value="ECO:0007669"/>
    <property type="project" value="UniProtKB-SubCell"/>
</dbReference>
<dbReference type="SUPFAM" id="SSF101936">
    <property type="entry name" value="DNA-binding pseudobarrel domain"/>
    <property type="match status" value="1"/>
</dbReference>
<dbReference type="PANTHER" id="PTHR31140:SF81">
    <property type="entry name" value="B3 DOMAIN-CONTAINING TRANSCRIPTION FACTOR ABI3"/>
    <property type="match status" value="1"/>
</dbReference>
<comment type="caution">
    <text evidence="7">The sequence shown here is derived from an EMBL/GenBank/DDBJ whole genome shotgun (WGS) entry which is preliminary data.</text>
</comment>
<proteinExistence type="predicted"/>
<keyword evidence="2" id="KW-0805">Transcription regulation</keyword>
<evidence type="ECO:0000256" key="5">
    <source>
        <dbReference type="ARBA" id="ARBA00023242"/>
    </source>
</evidence>
<keyword evidence="8" id="KW-1185">Reference proteome</keyword>
<keyword evidence="5" id="KW-0539">Nucleus</keyword>
<dbReference type="Gene3D" id="2.40.330.10">
    <property type="entry name" value="DNA-binding pseudobarrel domain"/>
    <property type="match status" value="1"/>
</dbReference>
<evidence type="ECO:0000256" key="1">
    <source>
        <dbReference type="ARBA" id="ARBA00004123"/>
    </source>
</evidence>
<dbReference type="GO" id="GO:0003677">
    <property type="term" value="F:DNA binding"/>
    <property type="evidence" value="ECO:0007669"/>
    <property type="project" value="UniProtKB-KW"/>
</dbReference>
<evidence type="ECO:0008006" key="9">
    <source>
        <dbReference type="Google" id="ProtNLM"/>
    </source>
</evidence>
<dbReference type="InterPro" id="IPR044800">
    <property type="entry name" value="LEC2-like"/>
</dbReference>
<evidence type="ECO:0000313" key="7">
    <source>
        <dbReference type="EMBL" id="KAJ8527201.1"/>
    </source>
</evidence>
<evidence type="ECO:0000256" key="4">
    <source>
        <dbReference type="ARBA" id="ARBA00023163"/>
    </source>
</evidence>
<sequence>MREAEAINQHTSIQNSAPYNFDPNACFYPSQWMATPVYNAPFPDSTSTVMAGPVPGYIGDPCSNGSVFNQTMSGSTNSPASTEYQPMDTSQSWLPSQFTMAGASQYNPFPDNDNTNVGATDVTDQSQALFSQYPYQFFDGNGERLARLGSSATKVARKNRMARQRQLPSHHYRHQTQNQRQISDQSVMMGGENCANNQGNWVYCSAAAASPMVMVPTADAPLVLPTKRPALQSQNHQKHGSADKRQTCRTEKNLKFLLQKVLRQSDVGNLGRIVLPKKEAESHLPQLKSRDGISIFMEDIGTSCDFVRANGLQEDDFIVIYADLKCGKYLIRGVKVRQNGAKSEGKQPAKKNLHKTAAVSSSPVAQAVR</sequence>
<accession>A0A9Q1L519</accession>
<evidence type="ECO:0000313" key="8">
    <source>
        <dbReference type="Proteomes" id="UP001152561"/>
    </source>
</evidence>
<dbReference type="Proteomes" id="UP001152561">
    <property type="component" value="Unassembled WGS sequence"/>
</dbReference>
<feature type="compositionally biased region" description="Low complexity" evidence="6">
    <location>
        <begin position="357"/>
        <end position="369"/>
    </location>
</feature>
<evidence type="ECO:0000256" key="3">
    <source>
        <dbReference type="ARBA" id="ARBA00023125"/>
    </source>
</evidence>
<name>A0A9Q1L519_9SOLA</name>
<evidence type="ECO:0000256" key="2">
    <source>
        <dbReference type="ARBA" id="ARBA00023015"/>
    </source>
</evidence>
<gene>
    <name evidence="7" type="ORF">K7X08_029678</name>
</gene>
<comment type="subcellular location">
    <subcellularLocation>
        <location evidence="1">Nucleus</location>
    </subcellularLocation>
</comment>
<dbReference type="EMBL" id="JAJAGQ010000024">
    <property type="protein sequence ID" value="KAJ8527201.1"/>
    <property type="molecule type" value="Genomic_DNA"/>
</dbReference>
<evidence type="ECO:0000256" key="6">
    <source>
        <dbReference type="SAM" id="MobiDB-lite"/>
    </source>
</evidence>